<accession>A0ABV9L8U9</accession>
<dbReference type="Gene3D" id="3.30.160.100">
    <property type="entry name" value="Ribosome hibernation promotion factor-like"/>
    <property type="match status" value="1"/>
</dbReference>
<reference evidence="2" key="1">
    <citation type="journal article" date="2019" name="Int. J. Syst. Evol. Microbiol.">
        <title>The Global Catalogue of Microorganisms (GCM) 10K type strain sequencing project: providing services to taxonomists for standard genome sequencing and annotation.</title>
        <authorList>
            <consortium name="The Broad Institute Genomics Platform"/>
            <consortium name="The Broad Institute Genome Sequencing Center for Infectious Disease"/>
            <person name="Wu L."/>
            <person name="Ma J."/>
        </authorList>
    </citation>
    <scope>NUCLEOTIDE SEQUENCE [LARGE SCALE GENOMIC DNA]</scope>
    <source>
        <strain evidence="2">CGMCC 4.7427</strain>
    </source>
</reference>
<name>A0ABV9L8U9_9FLAO</name>
<dbReference type="Pfam" id="PF02482">
    <property type="entry name" value="Ribosomal_S30AE"/>
    <property type="match status" value="1"/>
</dbReference>
<dbReference type="RefSeq" id="WP_380032744.1">
    <property type="nucleotide sequence ID" value="NZ_JBHSHB010000008.1"/>
</dbReference>
<dbReference type="EMBL" id="JBHSHB010000008">
    <property type="protein sequence ID" value="MFC4689927.1"/>
    <property type="molecule type" value="Genomic_DNA"/>
</dbReference>
<dbReference type="InterPro" id="IPR003489">
    <property type="entry name" value="RHF/RaiA"/>
</dbReference>
<evidence type="ECO:0000313" key="2">
    <source>
        <dbReference type="Proteomes" id="UP001595878"/>
    </source>
</evidence>
<dbReference type="InterPro" id="IPR036567">
    <property type="entry name" value="RHF-like"/>
</dbReference>
<dbReference type="Proteomes" id="UP001595878">
    <property type="component" value="Unassembled WGS sequence"/>
</dbReference>
<protein>
    <submittedName>
        <fullName evidence="1">HPF/RaiA family ribosome-associated protein</fullName>
    </submittedName>
</protein>
<keyword evidence="2" id="KW-1185">Reference proteome</keyword>
<dbReference type="SUPFAM" id="SSF69754">
    <property type="entry name" value="Ribosome binding protein Y (YfiA homologue)"/>
    <property type="match status" value="1"/>
</dbReference>
<proteinExistence type="predicted"/>
<gene>
    <name evidence="1" type="ORF">ACFO5T_05755</name>
</gene>
<comment type="caution">
    <text evidence="1">The sequence shown here is derived from an EMBL/GenBank/DDBJ whole genome shotgun (WGS) entry which is preliminary data.</text>
</comment>
<sequence length="99" mass="11172">MKTQTQFVQMAHSPTMQAYVEKKLEKLYSKYDWIIRADVVFRQENDPKGKGKICSMELSVPGPKLFASASEATYELAAGKAIDNLKIQLEKRKASMATN</sequence>
<evidence type="ECO:0000313" key="1">
    <source>
        <dbReference type="EMBL" id="MFC4689927.1"/>
    </source>
</evidence>
<organism evidence="1 2">
    <name type="scientific">Dokdonia genika</name>
    <dbReference type="NCBI Taxonomy" id="308113"/>
    <lineage>
        <taxon>Bacteria</taxon>
        <taxon>Pseudomonadati</taxon>
        <taxon>Bacteroidota</taxon>
        <taxon>Flavobacteriia</taxon>
        <taxon>Flavobacteriales</taxon>
        <taxon>Flavobacteriaceae</taxon>
        <taxon>Dokdonia</taxon>
    </lineage>
</organism>